<sequence length="433" mass="48191">MNADDDLLQVKTALPAIDKFKEKALQWASSFDTACLLDSNGFTDPYTSFDLAIAAGTRRLITPQGENAFGELGALLEKEPGWYFGFLSYDLKNDVEELTSANADHLRFPDLCFFQPLHLLLVKGGELTIMSANPDEVLAAIGRMQEMTTTTRQENLLINARFSREDYIATVQAIREHLRRGDVYELNFCQEFYAENASIDPVSLYLALNAISPTPFSGFMKHNERYILSASPERFIKKAKDRLISQPIKGTASRSADPDTDREIIGQLRSDAKEQAENVMIVDLVRNDLTRCSVPGSVKVEELFGIYSFSQVHQMISTIVSNPDPAKGPASLISAVFPMGSMTGAPKFRAMQLIEQYERTKRGAFSGAIGYFTPEGDFDFNVVIRTLLYNAAEKYLSFQAGSAITYDSDPEKEYGECLLKVSGIMSILGKSWD</sequence>
<comment type="caution">
    <text evidence="2">The sequence shown here is derived from an EMBL/GenBank/DDBJ whole genome shotgun (WGS) entry which is preliminary data.</text>
</comment>
<evidence type="ECO:0000313" key="2">
    <source>
        <dbReference type="EMBL" id="MXV15835.1"/>
    </source>
</evidence>
<reference evidence="2 3" key="1">
    <citation type="submission" date="2019-11" db="EMBL/GenBank/DDBJ databases">
        <title>Pedobacter sp. HMF7056 Genome sequencing and assembly.</title>
        <authorList>
            <person name="Kang H."/>
            <person name="Kim H."/>
            <person name="Joh K."/>
        </authorList>
    </citation>
    <scope>NUCLEOTIDE SEQUENCE [LARGE SCALE GENOMIC DNA]</scope>
    <source>
        <strain evidence="2 3">HMF7056</strain>
    </source>
</reference>
<dbReference type="InterPro" id="IPR019999">
    <property type="entry name" value="Anth_synth_I-like"/>
</dbReference>
<evidence type="ECO:0000259" key="1">
    <source>
        <dbReference type="Pfam" id="PF00425"/>
    </source>
</evidence>
<dbReference type="GO" id="GO:0005737">
    <property type="term" value="C:cytoplasm"/>
    <property type="evidence" value="ECO:0007669"/>
    <property type="project" value="TreeGrafter"/>
</dbReference>
<dbReference type="InterPro" id="IPR015890">
    <property type="entry name" value="Chorismate_C"/>
</dbReference>
<dbReference type="EMBL" id="WVHS01000002">
    <property type="protein sequence ID" value="MXV15835.1"/>
    <property type="molecule type" value="Genomic_DNA"/>
</dbReference>
<proteinExistence type="predicted"/>
<dbReference type="Proteomes" id="UP000451233">
    <property type="component" value="Unassembled WGS sequence"/>
</dbReference>
<dbReference type="Pfam" id="PF00425">
    <property type="entry name" value="Chorismate_bind"/>
    <property type="match status" value="1"/>
</dbReference>
<dbReference type="PANTHER" id="PTHR11236">
    <property type="entry name" value="AMINOBENZOATE/ANTHRANILATE SYNTHASE"/>
    <property type="match status" value="1"/>
</dbReference>
<dbReference type="Gene3D" id="3.60.120.10">
    <property type="entry name" value="Anthranilate synthase"/>
    <property type="match status" value="1"/>
</dbReference>
<organism evidence="2 3">
    <name type="scientific">Hufsiella ginkgonis</name>
    <dbReference type="NCBI Taxonomy" id="2695274"/>
    <lineage>
        <taxon>Bacteria</taxon>
        <taxon>Pseudomonadati</taxon>
        <taxon>Bacteroidota</taxon>
        <taxon>Sphingobacteriia</taxon>
        <taxon>Sphingobacteriales</taxon>
        <taxon>Sphingobacteriaceae</taxon>
        <taxon>Hufsiella</taxon>
    </lineage>
</organism>
<dbReference type="RefSeq" id="WP_160906805.1">
    <property type="nucleotide sequence ID" value="NZ_WVHS01000002.1"/>
</dbReference>
<protein>
    <submittedName>
        <fullName evidence="2">Aminodeoxychorismate synthase component I</fullName>
    </submittedName>
</protein>
<accession>A0A7K1XXU9</accession>
<dbReference type="PRINTS" id="PR00095">
    <property type="entry name" value="ANTSNTHASEI"/>
</dbReference>
<gene>
    <name evidence="2" type="ORF">GS398_11010</name>
</gene>
<dbReference type="AlphaFoldDB" id="A0A7K1XXU9"/>
<dbReference type="GO" id="GO:0008153">
    <property type="term" value="P:4-aminobenzoate biosynthetic process"/>
    <property type="evidence" value="ECO:0007669"/>
    <property type="project" value="TreeGrafter"/>
</dbReference>
<evidence type="ECO:0000313" key="3">
    <source>
        <dbReference type="Proteomes" id="UP000451233"/>
    </source>
</evidence>
<keyword evidence="3" id="KW-1185">Reference proteome</keyword>
<dbReference type="GO" id="GO:0046820">
    <property type="term" value="F:4-amino-4-deoxychorismate synthase activity"/>
    <property type="evidence" value="ECO:0007669"/>
    <property type="project" value="TreeGrafter"/>
</dbReference>
<dbReference type="PANTHER" id="PTHR11236:SF18">
    <property type="entry name" value="AMINODEOXYCHORISMATE SYNTHASE"/>
    <property type="match status" value="1"/>
</dbReference>
<name>A0A7K1XXU9_9SPHI</name>
<dbReference type="SUPFAM" id="SSF56322">
    <property type="entry name" value="ADC synthase"/>
    <property type="match status" value="1"/>
</dbReference>
<dbReference type="GO" id="GO:0000162">
    <property type="term" value="P:L-tryptophan biosynthetic process"/>
    <property type="evidence" value="ECO:0007669"/>
    <property type="project" value="TreeGrafter"/>
</dbReference>
<dbReference type="InterPro" id="IPR005801">
    <property type="entry name" value="ADC_synthase"/>
</dbReference>
<feature type="domain" description="Chorismate-utilising enzyme C-terminal" evidence="1">
    <location>
        <begin position="164"/>
        <end position="420"/>
    </location>
</feature>